<evidence type="ECO:0000313" key="2">
    <source>
        <dbReference type="EMBL" id="SNV75873.1"/>
    </source>
</evidence>
<dbReference type="InterPro" id="IPR032710">
    <property type="entry name" value="NTF2-like_dom_sf"/>
</dbReference>
<dbReference type="PROSITE" id="PS51257">
    <property type="entry name" value="PROKAR_LIPOPROTEIN"/>
    <property type="match status" value="1"/>
</dbReference>
<keyword evidence="1" id="KW-0732">Signal</keyword>
<evidence type="ECO:0008006" key="4">
    <source>
        <dbReference type="Google" id="ProtNLM"/>
    </source>
</evidence>
<feature type="chain" id="PRO_5038924596" description="Lipoprotein" evidence="1">
    <location>
        <begin position="22"/>
        <end position="174"/>
    </location>
</feature>
<dbReference type="Gene3D" id="3.10.450.50">
    <property type="match status" value="1"/>
</dbReference>
<gene>
    <name evidence="2" type="ORF">SAMEA4384403_02067</name>
</gene>
<feature type="signal peptide" evidence="1">
    <location>
        <begin position="1"/>
        <end position="21"/>
    </location>
</feature>
<dbReference type="SUPFAM" id="SSF54427">
    <property type="entry name" value="NTF2-like"/>
    <property type="match status" value="1"/>
</dbReference>
<dbReference type="EMBL" id="LT906462">
    <property type="protein sequence ID" value="SNV75873.1"/>
    <property type="molecule type" value="Genomic_DNA"/>
</dbReference>
<name>A0A239ZYQ1_9STAP</name>
<reference evidence="2 3" key="1">
    <citation type="submission" date="2017-06" db="EMBL/GenBank/DDBJ databases">
        <authorList>
            <consortium name="Pathogen Informatics"/>
        </authorList>
    </citation>
    <scope>NUCLEOTIDE SEQUENCE [LARGE SCALE GENOMIC DNA]</scope>
    <source>
        <strain evidence="2 3">NCTC13839</strain>
    </source>
</reference>
<accession>A0A239ZYQ1</accession>
<proteinExistence type="predicted"/>
<keyword evidence="3" id="KW-1185">Reference proteome</keyword>
<protein>
    <recommendedName>
        <fullName evidence="4">Lipoprotein</fullName>
    </recommendedName>
</protein>
<dbReference type="Proteomes" id="UP000242084">
    <property type="component" value="Chromosome 1"/>
</dbReference>
<organism evidence="2 3">
    <name type="scientific">Mammaliicoccus stepanovicii</name>
    <dbReference type="NCBI Taxonomy" id="643214"/>
    <lineage>
        <taxon>Bacteria</taxon>
        <taxon>Bacillati</taxon>
        <taxon>Bacillota</taxon>
        <taxon>Bacilli</taxon>
        <taxon>Bacillales</taxon>
        <taxon>Staphylococcaceae</taxon>
        <taxon>Mammaliicoccus</taxon>
    </lineage>
</organism>
<dbReference type="KEGG" id="sste:SAMEA4384403_2067"/>
<dbReference type="AlphaFoldDB" id="A0A239ZYQ1"/>
<evidence type="ECO:0000256" key="1">
    <source>
        <dbReference type="SAM" id="SignalP"/>
    </source>
</evidence>
<sequence length="174" mass="19810">MYELKNKLLLLCLSVCLVLVACGSKEEEKPSTDNAKESKGILLDDKGNPKKTIKVNKDTEKAVKDVIEQNRKSLNEGNVEAYIETIDHDSKHLNAKEEEKVLKDTLKNYQFDKKIKNIKFLKEKNNEVVVFYNVDTTAHPKNGGKDEQKSFNEVVTLVKKDGKYKYSKMSQAAI</sequence>
<evidence type="ECO:0000313" key="3">
    <source>
        <dbReference type="Proteomes" id="UP000242084"/>
    </source>
</evidence>